<dbReference type="Proteomes" id="UP000198639">
    <property type="component" value="Unassembled WGS sequence"/>
</dbReference>
<dbReference type="AlphaFoldDB" id="A0A1I1QFI9"/>
<dbReference type="STRING" id="1164594.SAMN05216204_11918"/>
<dbReference type="RefSeq" id="WP_143084607.1">
    <property type="nucleotide sequence ID" value="NZ_FOLD01000019.1"/>
</dbReference>
<dbReference type="EMBL" id="FOLD01000019">
    <property type="protein sequence ID" value="SFD20924.1"/>
    <property type="molecule type" value="Genomic_DNA"/>
</dbReference>
<gene>
    <name evidence="1" type="ORF">SAMN05216204_11918</name>
</gene>
<keyword evidence="2" id="KW-1185">Reference proteome</keyword>
<organism evidence="1 2">
    <name type="scientific">Massilia yuzhufengensis</name>
    <dbReference type="NCBI Taxonomy" id="1164594"/>
    <lineage>
        <taxon>Bacteria</taxon>
        <taxon>Pseudomonadati</taxon>
        <taxon>Pseudomonadota</taxon>
        <taxon>Betaproteobacteria</taxon>
        <taxon>Burkholderiales</taxon>
        <taxon>Oxalobacteraceae</taxon>
        <taxon>Telluria group</taxon>
        <taxon>Massilia</taxon>
    </lineage>
</organism>
<protein>
    <submittedName>
        <fullName evidence="1">Uncharacterized protein</fullName>
    </submittedName>
</protein>
<reference evidence="2" key="1">
    <citation type="submission" date="2016-10" db="EMBL/GenBank/DDBJ databases">
        <authorList>
            <person name="Varghese N."/>
            <person name="Submissions S."/>
        </authorList>
    </citation>
    <scope>NUCLEOTIDE SEQUENCE [LARGE SCALE GENOMIC DNA]</scope>
    <source>
        <strain evidence="2">CGMCC 1.12041</strain>
    </source>
</reference>
<sequence>MIDLPGGELVVAYHGCDFHVATSIIGAESDTFLHLRPSKNPYDWLGDGIYFFEDDFERAWQFARSSAENAAKQYSAKPIEIPYVLGAVIRLGNCLDLSKQSGIVEFKAAFEELEAGRQEDQVLPVNRAAGPDDDEMILRNLDRAVINYIHGKRIKESKAPYDSVRGYFHQGKLAFATSAIGQLSHVQIAMRNAACILGYFHPTATLIDPFQGLNKVGRLPYKTGPK</sequence>
<dbReference type="OrthoDB" id="9800843at2"/>
<evidence type="ECO:0000313" key="2">
    <source>
        <dbReference type="Proteomes" id="UP000198639"/>
    </source>
</evidence>
<proteinExistence type="predicted"/>
<dbReference type="SUPFAM" id="SSF56399">
    <property type="entry name" value="ADP-ribosylation"/>
    <property type="match status" value="1"/>
</dbReference>
<name>A0A1I1QFI9_9BURK</name>
<evidence type="ECO:0000313" key="1">
    <source>
        <dbReference type="EMBL" id="SFD20924.1"/>
    </source>
</evidence>
<accession>A0A1I1QFI9</accession>